<name>A0ACC0ZVM4_9ROSI</name>
<proteinExistence type="predicted"/>
<reference evidence="2" key="1">
    <citation type="journal article" date="2023" name="G3 (Bethesda)">
        <title>Genome assembly and association tests identify interacting loci associated with vigor, precocity, and sex in interspecific pistachio rootstocks.</title>
        <authorList>
            <person name="Palmer W."/>
            <person name="Jacygrad E."/>
            <person name="Sagayaradj S."/>
            <person name="Cavanaugh K."/>
            <person name="Han R."/>
            <person name="Bertier L."/>
            <person name="Beede B."/>
            <person name="Kafkas S."/>
            <person name="Golino D."/>
            <person name="Preece J."/>
            <person name="Michelmore R."/>
        </authorList>
    </citation>
    <scope>NUCLEOTIDE SEQUENCE [LARGE SCALE GENOMIC DNA]</scope>
</reference>
<evidence type="ECO:0000313" key="1">
    <source>
        <dbReference type="EMBL" id="KAJ0076051.1"/>
    </source>
</evidence>
<organism evidence="1 2">
    <name type="scientific">Pistacia atlantica</name>
    <dbReference type="NCBI Taxonomy" id="434234"/>
    <lineage>
        <taxon>Eukaryota</taxon>
        <taxon>Viridiplantae</taxon>
        <taxon>Streptophyta</taxon>
        <taxon>Embryophyta</taxon>
        <taxon>Tracheophyta</taxon>
        <taxon>Spermatophyta</taxon>
        <taxon>Magnoliopsida</taxon>
        <taxon>eudicotyledons</taxon>
        <taxon>Gunneridae</taxon>
        <taxon>Pentapetalae</taxon>
        <taxon>rosids</taxon>
        <taxon>malvids</taxon>
        <taxon>Sapindales</taxon>
        <taxon>Anacardiaceae</taxon>
        <taxon>Pistacia</taxon>
    </lineage>
</organism>
<keyword evidence="2" id="KW-1185">Reference proteome</keyword>
<gene>
    <name evidence="1" type="ORF">Patl1_33321</name>
</gene>
<evidence type="ECO:0000313" key="2">
    <source>
        <dbReference type="Proteomes" id="UP001164250"/>
    </source>
</evidence>
<protein>
    <submittedName>
        <fullName evidence="1">Uncharacterized protein</fullName>
    </submittedName>
</protein>
<accession>A0ACC0ZVM4</accession>
<comment type="caution">
    <text evidence="1">The sequence shown here is derived from an EMBL/GenBank/DDBJ whole genome shotgun (WGS) entry which is preliminary data.</text>
</comment>
<dbReference type="EMBL" id="CM047910">
    <property type="protein sequence ID" value="KAJ0076051.1"/>
    <property type="molecule type" value="Genomic_DNA"/>
</dbReference>
<dbReference type="Proteomes" id="UP001164250">
    <property type="component" value="Chromosome 15"/>
</dbReference>
<sequence length="1366" mass="158424">MSDRDLDGEEYFVEVDIIRRVEATHAGGDVCELSVKPLLYIIEEIFQPATPSVPRFDQGTQVQLNVLDDSAFQFDLNVMIDLLSSTIIEISSKISSGGDEDKTTFGILETLGSYNWDAKVVLALVAFAFKFGNFLAMAQPYSSNPLLKSVPILQELQRTEEIYKPKFVEVSNLIKATLNMTKCIVEFIEFEFHNTIHNTKGDIFSAVYWTIKCIVGCASQILGLTGMGRGKISSIAETKSAQRVSSKHIYLKKKLNELKEEKRSWEASQTLERLMEEVHIDNIEVMKGLIYAKEDQLPLLKGDTETRGSIEVLRSKKVMLLISDMNINDGELFILKKMYKESNNDPMKEESQYKVVWIPVVDRSTPWTHAKQDQFENCQLRMPWYSVYHPLMIDSAVIKYIKKVWNFKKNPILVVIDPEGKVINNNALHIIWIWGSLAFPFTSSKEAELWEHETWTFEFLAGSIDAAIPIWRAEDNYICLYGGGDMDWIKKFTTTAQRIAEATRIKLQILYMGKSFPGEQIRENISIITVEKLSYSLQDLTLVWVFWERLKSVKQSKMQLKSTVQNDPIMQEINTILSFDEKDEGWAVFCRGSAMAMAKSEIILQCLTNFDLWRKYMNDQDFVIALNHYNRKFSLPQLIESQHLDNMNVLRELISAKEDQLPLLKGDTKTRGSIEVLKSKTVLLLISDEQFADEELFVLKKIYIESRQDPAREESQYEVVWIPVVDRSTEWNEARQQQFENHHSNMPWYSVYDPLLIDPAVIIYIQEVRQFNKKPILVVLDPQGKLVNNNALHMLWIWESLAFPFTIATEEELWKQQTWVIKLLADPINEAIPNWIAEENYICLYGGGDIDWIKKFIAKAQVVAEAANIKLQILYVGKSNPGEQIQGNISTITEEKLSHSLQDLPLVKFFWKRLKSMLQSRMHLGHIEKNDPVMQEINTILSFDEKDEGWALLCRGSDMAIAKSEIILKCLSDFDLWRTYMNEKEFVTTLKHYHRKLLLVQLMESPHKDNMEVLRELINAKEDQQPLFKGDAKQRASIEVLKNKTVLFLISDVEFDDEELLFMLKKTYAESRQFEMVWIPVVDRSIPWTQAKETQFLIHQWNMPWYSVSYHSIIDLAVIMYIEQVWNFKKKPILVVLDPQGKLVNTNALHMLWIWGSLALPFTGTREAELWKREISRIELLANSIDATIPRIQEENYICLYGGENIDWIREFTATARKIAEATSIPLQILYVGRSNSNEEQVRKIIDTVTVEKLSHSLQEYHHVWFFWQRLESMWHSKTQLGCTVENDPILREINTLLSFDKNHEGWAVFCRGTAMAMAKGETILQCLKDFDSWKTHMEDKDFVTALNHHLNQLQKPTSMGETEHN</sequence>